<dbReference type="InterPro" id="IPR058240">
    <property type="entry name" value="rSAM_sf"/>
</dbReference>
<keyword evidence="2" id="KW-0479">Metal-binding</keyword>
<evidence type="ECO:0000313" key="7">
    <source>
        <dbReference type="Proteomes" id="UP000260655"/>
    </source>
</evidence>
<feature type="domain" description="Radical SAM core" evidence="5">
    <location>
        <begin position="63"/>
        <end position="277"/>
    </location>
</feature>
<dbReference type="Pfam" id="PF04055">
    <property type="entry name" value="Radical_SAM"/>
    <property type="match status" value="1"/>
</dbReference>
<keyword evidence="4" id="KW-0411">Iron-sulfur</keyword>
<dbReference type="AlphaFoldDB" id="A0A3E4GTQ3"/>
<name>A0A3E4GTQ3_9FIRM</name>
<reference evidence="6 7" key="1">
    <citation type="submission" date="2018-08" db="EMBL/GenBank/DDBJ databases">
        <title>A genome reference for cultivated species of the human gut microbiota.</title>
        <authorList>
            <person name="Zou Y."/>
            <person name="Xue W."/>
            <person name="Luo G."/>
        </authorList>
    </citation>
    <scope>NUCLEOTIDE SEQUENCE [LARGE SCALE GENOMIC DNA]</scope>
    <source>
        <strain evidence="6 7">TM07-19</strain>
    </source>
</reference>
<gene>
    <name evidence="6" type="ORF">DXD67_00345</name>
</gene>
<evidence type="ECO:0000313" key="6">
    <source>
        <dbReference type="EMBL" id="RGJ26265.1"/>
    </source>
</evidence>
<dbReference type="Pfam" id="PF13186">
    <property type="entry name" value="SPASM"/>
    <property type="match status" value="1"/>
</dbReference>
<dbReference type="GO" id="GO:0051536">
    <property type="term" value="F:iron-sulfur cluster binding"/>
    <property type="evidence" value="ECO:0007669"/>
    <property type="project" value="UniProtKB-KW"/>
</dbReference>
<proteinExistence type="predicted"/>
<dbReference type="InterPro" id="IPR050377">
    <property type="entry name" value="Radical_SAM_PqqE_MftC-like"/>
</dbReference>
<evidence type="ECO:0000256" key="3">
    <source>
        <dbReference type="ARBA" id="ARBA00023004"/>
    </source>
</evidence>
<dbReference type="GO" id="GO:0003824">
    <property type="term" value="F:catalytic activity"/>
    <property type="evidence" value="ECO:0007669"/>
    <property type="project" value="InterPro"/>
</dbReference>
<dbReference type="Proteomes" id="UP000260655">
    <property type="component" value="Unassembled WGS sequence"/>
</dbReference>
<dbReference type="EMBL" id="QSOV01000001">
    <property type="protein sequence ID" value="RGJ26265.1"/>
    <property type="molecule type" value="Genomic_DNA"/>
</dbReference>
<dbReference type="PANTHER" id="PTHR11228">
    <property type="entry name" value="RADICAL SAM DOMAIN PROTEIN"/>
    <property type="match status" value="1"/>
</dbReference>
<sequence>MKKIEELEKIEGNGKVILLNTDNGHWARMSKEWYNRSIQTVEEKEKFGQMLEERFGLLGEGVEKSHSIKSIYYSMTGKCNLNCEFCTMNSGPHVSTENDLTLSEIRNNLIPKLQKLNPRKVILTGGEPLVRKDVNEIIQSFSEVFGREKIILQSNGLLLTVEQLRKISGDIGILEISIENIFENPKLQEHMEQFFKCANELGIRLSLSFVVDSKSRKYLYDAIELCHKYEANLTTRIVALVGRAVENSKNDSILEEQNTLRVQYDIISYLLKRRYFEDILVGAYIGNLQAKKCCGAFGNILAIHPDGSTLMCGNFKHKKYSMGNIKTKSMEEICKDLDEKLSDVAYEAEFFVDKQKMCSGCDVRYFCSGPCAAEKAENDLKNMQKKCFSTKIMLRYAMFYYDTKRSVEENLKVYQKYLEGFLKDA</sequence>
<dbReference type="SFLD" id="SFLDS00029">
    <property type="entry name" value="Radical_SAM"/>
    <property type="match status" value="1"/>
</dbReference>
<dbReference type="RefSeq" id="WP_117555494.1">
    <property type="nucleotide sequence ID" value="NZ_QSOV01000001.1"/>
</dbReference>
<protein>
    <submittedName>
        <fullName evidence="6">Radical SAM protein</fullName>
    </submittedName>
</protein>
<keyword evidence="1" id="KW-0949">S-adenosyl-L-methionine</keyword>
<evidence type="ECO:0000256" key="2">
    <source>
        <dbReference type="ARBA" id="ARBA00022723"/>
    </source>
</evidence>
<comment type="caution">
    <text evidence="6">The sequence shown here is derived from an EMBL/GenBank/DDBJ whole genome shotgun (WGS) entry which is preliminary data.</text>
</comment>
<evidence type="ECO:0000256" key="1">
    <source>
        <dbReference type="ARBA" id="ARBA00022691"/>
    </source>
</evidence>
<dbReference type="NCBIfam" id="TIGR04085">
    <property type="entry name" value="rSAM_more_4Fe4S"/>
    <property type="match status" value="1"/>
</dbReference>
<dbReference type="SFLD" id="SFLDG01067">
    <property type="entry name" value="SPASM/twitch_domain_containing"/>
    <property type="match status" value="1"/>
</dbReference>
<dbReference type="Gene3D" id="3.20.20.70">
    <property type="entry name" value="Aldolase class I"/>
    <property type="match status" value="1"/>
</dbReference>
<dbReference type="InterPro" id="IPR023885">
    <property type="entry name" value="4Fe4S-binding_SPASM_dom"/>
</dbReference>
<keyword evidence="3" id="KW-0408">Iron</keyword>
<dbReference type="InterPro" id="IPR013785">
    <property type="entry name" value="Aldolase_TIM"/>
</dbReference>
<evidence type="ECO:0000259" key="5">
    <source>
        <dbReference type="PROSITE" id="PS51918"/>
    </source>
</evidence>
<dbReference type="SUPFAM" id="SSF102114">
    <property type="entry name" value="Radical SAM enzymes"/>
    <property type="match status" value="1"/>
</dbReference>
<organism evidence="6 7">
    <name type="scientific">Coprococcus comes</name>
    <dbReference type="NCBI Taxonomy" id="410072"/>
    <lineage>
        <taxon>Bacteria</taxon>
        <taxon>Bacillati</taxon>
        <taxon>Bacillota</taxon>
        <taxon>Clostridia</taxon>
        <taxon>Lachnospirales</taxon>
        <taxon>Lachnospiraceae</taxon>
        <taxon>Coprococcus</taxon>
    </lineage>
</organism>
<evidence type="ECO:0000256" key="4">
    <source>
        <dbReference type="ARBA" id="ARBA00023014"/>
    </source>
</evidence>
<dbReference type="CDD" id="cd01335">
    <property type="entry name" value="Radical_SAM"/>
    <property type="match status" value="1"/>
</dbReference>
<dbReference type="PROSITE" id="PS51918">
    <property type="entry name" value="RADICAL_SAM"/>
    <property type="match status" value="1"/>
</dbReference>
<dbReference type="GO" id="GO:0046872">
    <property type="term" value="F:metal ion binding"/>
    <property type="evidence" value="ECO:0007669"/>
    <property type="project" value="UniProtKB-KW"/>
</dbReference>
<dbReference type="InterPro" id="IPR007197">
    <property type="entry name" value="rSAM"/>
</dbReference>
<dbReference type="PANTHER" id="PTHR11228:SF7">
    <property type="entry name" value="PQQA PEPTIDE CYCLASE"/>
    <property type="match status" value="1"/>
</dbReference>
<accession>A0A3E4GTQ3</accession>